<keyword evidence="1" id="KW-1133">Transmembrane helix</keyword>
<evidence type="ECO:0000313" key="3">
    <source>
        <dbReference type="Proteomes" id="UP000191056"/>
    </source>
</evidence>
<feature type="transmembrane region" description="Helical" evidence="1">
    <location>
        <begin position="44"/>
        <end position="65"/>
    </location>
</feature>
<comment type="caution">
    <text evidence="2">The sequence shown here is derived from an EMBL/GenBank/DDBJ whole genome shotgun (WGS) entry which is preliminary data.</text>
</comment>
<sequence>MEESKKVFVVGEKPTILYIIISAMVPLFFSLILGSAIIEYFKLYNFIIVCITIMFTFLLLSLLYVPTIVRCRQYWCINGLYLESYAIDDYIQQLKYLISIFNGKNDMFAFKIKLAEIESIGIYWTTMWVISATPVHFVYFGIKLKEGSIVTFRSVVTANNKEYINAVKYLKEECNIQIVDKYNLLGAMEEGSISLAEYIDKIEKQQGKWGINNDKGLFDFKR</sequence>
<evidence type="ECO:0000313" key="2">
    <source>
        <dbReference type="EMBL" id="OPJ65460.1"/>
    </source>
</evidence>
<dbReference type="EMBL" id="MZGT01000008">
    <property type="protein sequence ID" value="OPJ65460.1"/>
    <property type="molecule type" value="Genomic_DNA"/>
</dbReference>
<gene>
    <name evidence="2" type="ORF">CLCHR_08500</name>
</gene>
<accession>A0A1V4J047</accession>
<keyword evidence="1" id="KW-0812">Transmembrane</keyword>
<evidence type="ECO:0000256" key="1">
    <source>
        <dbReference type="SAM" id="Phobius"/>
    </source>
</evidence>
<dbReference type="Proteomes" id="UP000191056">
    <property type="component" value="Unassembled WGS sequence"/>
</dbReference>
<reference evidence="2 3" key="1">
    <citation type="submission" date="2017-03" db="EMBL/GenBank/DDBJ databases">
        <title>Genome sequence of Clostridium chromiireducens DSM 23318.</title>
        <authorList>
            <person name="Poehlein A."/>
            <person name="Daniel R."/>
        </authorList>
    </citation>
    <scope>NUCLEOTIDE SEQUENCE [LARGE SCALE GENOMIC DNA]</scope>
    <source>
        <strain evidence="2 3">DSM 23318</strain>
    </source>
</reference>
<dbReference type="AlphaFoldDB" id="A0A1V4J047"/>
<keyword evidence="1" id="KW-0472">Membrane</keyword>
<keyword evidence="3" id="KW-1185">Reference proteome</keyword>
<dbReference type="RefSeq" id="WP_079438439.1">
    <property type="nucleotide sequence ID" value="NZ_MZGT01000008.1"/>
</dbReference>
<dbReference type="OrthoDB" id="1938236at2"/>
<name>A0A1V4J047_9CLOT</name>
<organism evidence="2 3">
    <name type="scientific">Clostridium chromiireducens</name>
    <dbReference type="NCBI Taxonomy" id="225345"/>
    <lineage>
        <taxon>Bacteria</taxon>
        <taxon>Bacillati</taxon>
        <taxon>Bacillota</taxon>
        <taxon>Clostridia</taxon>
        <taxon>Eubacteriales</taxon>
        <taxon>Clostridiaceae</taxon>
        <taxon>Clostridium</taxon>
    </lineage>
</organism>
<protein>
    <submittedName>
        <fullName evidence="2">Uncharacterized protein</fullName>
    </submittedName>
</protein>
<feature type="transmembrane region" description="Helical" evidence="1">
    <location>
        <begin position="16"/>
        <end position="38"/>
    </location>
</feature>
<dbReference type="STRING" id="225345.CLCHR_08500"/>
<proteinExistence type="predicted"/>